<organism evidence="2 3">
    <name type="scientific">Lupinus albus</name>
    <name type="common">White lupine</name>
    <name type="synonym">Lupinus termis</name>
    <dbReference type="NCBI Taxonomy" id="3870"/>
    <lineage>
        <taxon>Eukaryota</taxon>
        <taxon>Viridiplantae</taxon>
        <taxon>Streptophyta</taxon>
        <taxon>Embryophyta</taxon>
        <taxon>Tracheophyta</taxon>
        <taxon>Spermatophyta</taxon>
        <taxon>Magnoliopsida</taxon>
        <taxon>eudicotyledons</taxon>
        <taxon>Gunneridae</taxon>
        <taxon>Pentapetalae</taxon>
        <taxon>rosids</taxon>
        <taxon>fabids</taxon>
        <taxon>Fabales</taxon>
        <taxon>Fabaceae</taxon>
        <taxon>Papilionoideae</taxon>
        <taxon>50 kb inversion clade</taxon>
        <taxon>genistoids sensu lato</taxon>
        <taxon>core genistoids</taxon>
        <taxon>Genisteae</taxon>
        <taxon>Lupinus</taxon>
    </lineage>
</organism>
<accession>A0A6A4NIB6</accession>
<comment type="caution">
    <text evidence="2">The sequence shown here is derived from an EMBL/GenBank/DDBJ whole genome shotgun (WGS) entry which is preliminary data.</text>
</comment>
<reference evidence="3" key="1">
    <citation type="journal article" date="2020" name="Nat. Commun.">
        <title>Genome sequence of the cluster root forming white lupin.</title>
        <authorList>
            <person name="Hufnagel B."/>
            <person name="Marques A."/>
            <person name="Soriano A."/>
            <person name="Marques L."/>
            <person name="Divol F."/>
            <person name="Doumas P."/>
            <person name="Sallet E."/>
            <person name="Mancinotti D."/>
            <person name="Carrere S."/>
            <person name="Marande W."/>
            <person name="Arribat S."/>
            <person name="Keller J."/>
            <person name="Huneau C."/>
            <person name="Blein T."/>
            <person name="Aime D."/>
            <person name="Laguerre M."/>
            <person name="Taylor J."/>
            <person name="Schubert V."/>
            <person name="Nelson M."/>
            <person name="Geu-Flores F."/>
            <person name="Crespi M."/>
            <person name="Gallardo-Guerrero K."/>
            <person name="Delaux P.-M."/>
            <person name="Salse J."/>
            <person name="Berges H."/>
            <person name="Guyot R."/>
            <person name="Gouzy J."/>
            <person name="Peret B."/>
        </authorList>
    </citation>
    <scope>NUCLEOTIDE SEQUENCE [LARGE SCALE GENOMIC DNA]</scope>
    <source>
        <strain evidence="3">cv. Amiga</strain>
    </source>
</reference>
<gene>
    <name evidence="2" type="ORF">Lalb_Chr24g0400891</name>
</gene>
<dbReference type="Proteomes" id="UP000447434">
    <property type="component" value="Chromosome 24"/>
</dbReference>
<proteinExistence type="predicted"/>
<evidence type="ECO:0000313" key="2">
    <source>
        <dbReference type="EMBL" id="KAE9586347.1"/>
    </source>
</evidence>
<dbReference type="OrthoDB" id="1414310at2759"/>
<dbReference type="AlphaFoldDB" id="A0A6A4NIB6"/>
<dbReference type="EMBL" id="WOCE01000024">
    <property type="protein sequence ID" value="KAE9586347.1"/>
    <property type="molecule type" value="Genomic_DNA"/>
</dbReference>
<evidence type="ECO:0000313" key="3">
    <source>
        <dbReference type="Proteomes" id="UP000447434"/>
    </source>
</evidence>
<feature type="compositionally biased region" description="Basic and acidic residues" evidence="1">
    <location>
        <begin position="1"/>
        <end position="12"/>
    </location>
</feature>
<keyword evidence="3" id="KW-1185">Reference proteome</keyword>
<sequence length="109" mass="12101">MRQKERKSMDRPRRLHPVGTTRSPQGGLRHPGGRGPTIEPCSKKKAERISYPLSGWTGRVGEGQSLILKFLKPAFLIPKSRAEKKGGGGGGALRSRFSCSWILWNHKNP</sequence>
<evidence type="ECO:0000256" key="1">
    <source>
        <dbReference type="SAM" id="MobiDB-lite"/>
    </source>
</evidence>
<protein>
    <submittedName>
        <fullName evidence="2">Uncharacterized protein</fullName>
    </submittedName>
</protein>
<name>A0A6A4NIB6_LUPAL</name>
<feature type="region of interest" description="Disordered" evidence="1">
    <location>
        <begin position="1"/>
        <end position="43"/>
    </location>
</feature>